<feature type="domain" description="F-box" evidence="1">
    <location>
        <begin position="3"/>
        <end position="39"/>
    </location>
</feature>
<dbReference type="PANTHER" id="PTHR31900">
    <property type="entry name" value="F-BOX/RNI SUPERFAMILY PROTEIN-RELATED"/>
    <property type="match status" value="1"/>
</dbReference>
<dbReference type="Proteomes" id="UP001567538">
    <property type="component" value="Unassembled WGS sequence"/>
</dbReference>
<dbReference type="Pfam" id="PF00646">
    <property type="entry name" value="F-box"/>
    <property type="match status" value="1"/>
</dbReference>
<protein>
    <submittedName>
        <fullName evidence="2">FBD-associated F-box protein-like protein</fullName>
    </submittedName>
</protein>
<dbReference type="SUPFAM" id="SSF81383">
    <property type="entry name" value="F-box domain"/>
    <property type="match status" value="1"/>
</dbReference>
<comment type="caution">
    <text evidence="2">The sequence shown here is derived from an EMBL/GenBank/DDBJ whole genome shotgun (WGS) entry which is preliminary data.</text>
</comment>
<gene>
    <name evidence="2" type="ORF">AAHA92_12884</name>
</gene>
<evidence type="ECO:0000313" key="3">
    <source>
        <dbReference type="Proteomes" id="UP001567538"/>
    </source>
</evidence>
<dbReference type="PANTHER" id="PTHR31900:SF30">
    <property type="entry name" value="SUPERFAMILY PROTEIN, PUTATIVE-RELATED"/>
    <property type="match status" value="1"/>
</dbReference>
<dbReference type="Pfam" id="PF24758">
    <property type="entry name" value="LRR_At5g56370"/>
    <property type="match status" value="1"/>
</dbReference>
<dbReference type="SUPFAM" id="SSF52047">
    <property type="entry name" value="RNI-like"/>
    <property type="match status" value="1"/>
</dbReference>
<organism evidence="2 3">
    <name type="scientific">Salvia divinorum</name>
    <name type="common">Maria pastora</name>
    <name type="synonym">Diviner's sage</name>
    <dbReference type="NCBI Taxonomy" id="28513"/>
    <lineage>
        <taxon>Eukaryota</taxon>
        <taxon>Viridiplantae</taxon>
        <taxon>Streptophyta</taxon>
        <taxon>Embryophyta</taxon>
        <taxon>Tracheophyta</taxon>
        <taxon>Spermatophyta</taxon>
        <taxon>Magnoliopsida</taxon>
        <taxon>eudicotyledons</taxon>
        <taxon>Gunneridae</taxon>
        <taxon>Pentapetalae</taxon>
        <taxon>asterids</taxon>
        <taxon>lamiids</taxon>
        <taxon>Lamiales</taxon>
        <taxon>Lamiaceae</taxon>
        <taxon>Nepetoideae</taxon>
        <taxon>Mentheae</taxon>
        <taxon>Salviinae</taxon>
        <taxon>Salvia</taxon>
        <taxon>Salvia subgen. Calosphace</taxon>
    </lineage>
</organism>
<reference evidence="2 3" key="1">
    <citation type="submission" date="2024-06" db="EMBL/GenBank/DDBJ databases">
        <title>A chromosome level genome sequence of Diviner's sage (Salvia divinorum).</title>
        <authorList>
            <person name="Ford S.A."/>
            <person name="Ro D.-K."/>
            <person name="Ness R.W."/>
            <person name="Phillips M.A."/>
        </authorList>
    </citation>
    <scope>NUCLEOTIDE SEQUENCE [LARGE SCALE GENOMIC DNA]</scope>
    <source>
        <strain evidence="2">SAF-2024a</strain>
        <tissue evidence="2">Leaf</tissue>
    </source>
</reference>
<accession>A0ABD1H6J2</accession>
<dbReference type="EMBL" id="JBEAFC010000006">
    <property type="protein sequence ID" value="KAL1552037.1"/>
    <property type="molecule type" value="Genomic_DNA"/>
</dbReference>
<keyword evidence="3" id="KW-1185">Reference proteome</keyword>
<dbReference type="Gene3D" id="3.80.10.10">
    <property type="entry name" value="Ribonuclease Inhibitor"/>
    <property type="match status" value="1"/>
</dbReference>
<evidence type="ECO:0000259" key="1">
    <source>
        <dbReference type="PROSITE" id="PS50181"/>
    </source>
</evidence>
<dbReference type="InterPro" id="IPR050232">
    <property type="entry name" value="FBL13/AtMIF1-like"/>
</dbReference>
<dbReference type="InterPro" id="IPR036047">
    <property type="entry name" value="F-box-like_dom_sf"/>
</dbReference>
<evidence type="ECO:0000313" key="2">
    <source>
        <dbReference type="EMBL" id="KAL1552037.1"/>
    </source>
</evidence>
<dbReference type="InterPro" id="IPR032675">
    <property type="entry name" value="LRR_dom_sf"/>
</dbReference>
<dbReference type="AlphaFoldDB" id="A0ABD1H6J2"/>
<name>A0ABD1H6J2_SALDI</name>
<dbReference type="InterPro" id="IPR001810">
    <property type="entry name" value="F-box_dom"/>
</dbReference>
<sequence>MEEDRISQLPDDILLLILGKIDIFQAVETTILSHRWKNLWCLLPSLRFRFSHLVSSCLSHRDTTAAVHDFHLSFDSTFYVDRKLVEECVLYAINHGVQSLCLHARCSLRLPEAFISCKTLRELELRQLYCSVEVPGRLSLPNLKSFHLETHLAFNDDDIIMEPFSGLPELEKLTLIGYCFCIDAFVIKAPKLRVLEITTSSKVKEIHTPLLTSFRYESNYAWECANVNLPMLEQVYLGIHETMYCINFLHDNFMKMLHQLRNATTVSLTLDTLKVLERNCGPFEQTPSPFPNMKCLKVMEGRNGICAVFQGLLNYLTGTTLYCEVVFSPGVAVVEQISDEDKDNYEKNIAEDTGLYSDFSDFSDEDVELYSDFSDDNEDIELYSDSDEDIEFM</sequence>
<dbReference type="InterPro" id="IPR055411">
    <property type="entry name" value="LRR_FXL15/At3g58940/PEG3-like"/>
</dbReference>
<dbReference type="PROSITE" id="PS50181">
    <property type="entry name" value="FBOX"/>
    <property type="match status" value="1"/>
</dbReference>
<proteinExistence type="predicted"/>